<feature type="transmembrane region" description="Helical" evidence="7">
    <location>
        <begin position="403"/>
        <end position="428"/>
    </location>
</feature>
<evidence type="ECO:0000256" key="3">
    <source>
        <dbReference type="ARBA" id="ARBA00022692"/>
    </source>
</evidence>
<evidence type="ECO:0000313" key="10">
    <source>
        <dbReference type="Proteomes" id="UP000654279"/>
    </source>
</evidence>
<dbReference type="GO" id="GO:0022857">
    <property type="term" value="F:transmembrane transporter activity"/>
    <property type="evidence" value="ECO:0007669"/>
    <property type="project" value="TreeGrafter"/>
</dbReference>
<feature type="transmembrane region" description="Helical" evidence="7">
    <location>
        <begin position="449"/>
        <end position="467"/>
    </location>
</feature>
<dbReference type="InterPro" id="IPR003838">
    <property type="entry name" value="ABC3_permease_C"/>
</dbReference>
<feature type="transmembrane region" description="Helical" evidence="7">
    <location>
        <begin position="800"/>
        <end position="823"/>
    </location>
</feature>
<comment type="subcellular location">
    <subcellularLocation>
        <location evidence="1">Cell membrane</location>
        <topology evidence="1">Multi-pass membrane protein</topology>
    </subcellularLocation>
</comment>
<dbReference type="GO" id="GO:0005886">
    <property type="term" value="C:plasma membrane"/>
    <property type="evidence" value="ECO:0007669"/>
    <property type="project" value="UniProtKB-SubCell"/>
</dbReference>
<keyword evidence="5 7" id="KW-0472">Membrane</keyword>
<dbReference type="RefSeq" id="WP_249285952.1">
    <property type="nucleotide sequence ID" value="NZ_JACRSO010000007.1"/>
</dbReference>
<evidence type="ECO:0000256" key="2">
    <source>
        <dbReference type="ARBA" id="ARBA00022475"/>
    </source>
</evidence>
<dbReference type="EMBL" id="JACRSO010000007">
    <property type="protein sequence ID" value="MBC8530222.1"/>
    <property type="molecule type" value="Genomic_DNA"/>
</dbReference>
<feature type="transmembrane region" description="Helical" evidence="7">
    <location>
        <begin position="543"/>
        <end position="562"/>
    </location>
</feature>
<dbReference type="AlphaFoldDB" id="A0A926HJT7"/>
<feature type="domain" description="ABC3 transporter permease C-terminal" evidence="8">
    <location>
        <begin position="314"/>
        <end position="428"/>
    </location>
</feature>
<reference evidence="9" key="1">
    <citation type="submission" date="2020-08" db="EMBL/GenBank/DDBJ databases">
        <title>Genome public.</title>
        <authorList>
            <person name="Liu C."/>
            <person name="Sun Q."/>
        </authorList>
    </citation>
    <scope>NUCLEOTIDE SEQUENCE</scope>
    <source>
        <strain evidence="9">NSJ-44</strain>
    </source>
</reference>
<evidence type="ECO:0000256" key="1">
    <source>
        <dbReference type="ARBA" id="ARBA00004651"/>
    </source>
</evidence>
<keyword evidence="3 7" id="KW-0812">Transmembrane</keyword>
<comment type="caution">
    <text evidence="9">The sequence shown here is derived from an EMBL/GenBank/DDBJ whole genome shotgun (WGS) entry which is preliminary data.</text>
</comment>
<feature type="transmembrane region" description="Helical" evidence="7">
    <location>
        <begin position="487"/>
        <end position="508"/>
    </location>
</feature>
<proteinExistence type="inferred from homology"/>
<feature type="transmembrane region" description="Helical" evidence="7">
    <location>
        <begin position="308"/>
        <end position="330"/>
    </location>
</feature>
<feature type="transmembrane region" description="Helical" evidence="7">
    <location>
        <begin position="903"/>
        <end position="922"/>
    </location>
</feature>
<dbReference type="InterPro" id="IPR050250">
    <property type="entry name" value="Macrolide_Exporter_MacB"/>
</dbReference>
<keyword evidence="4 7" id="KW-1133">Transmembrane helix</keyword>
<evidence type="ECO:0000256" key="5">
    <source>
        <dbReference type="ARBA" id="ARBA00023136"/>
    </source>
</evidence>
<evidence type="ECO:0000313" key="9">
    <source>
        <dbReference type="EMBL" id="MBC8530222.1"/>
    </source>
</evidence>
<protein>
    <submittedName>
        <fullName evidence="9">ABC transporter permease</fullName>
    </submittedName>
</protein>
<keyword evidence="10" id="KW-1185">Reference proteome</keyword>
<sequence>MFLMVVRKMLNNRWMVLCLLIGITIAVAMVSTVPMYTDGVLQRMLIKDLESYQEEFGNYPGTLHIKADLSSRFTNQDERLEGYHALKSQVTERLEPAIGLPSADTTCVYWLDYLTGLPKEQRSENPKSVYFKLNGIPGFEEQVNVLQGRLPAAQKDAEGVYEVVAFKGAINDNDVPLDVVYELSHSQMDLDEPLYVKVVGVVEPKEGSELFWYDGERTTAGGFIMNGELMERELIEREPTLLTIVQWNYALDYHAITLSNLRDVMIGLQNIQRELGPYKEMGITYSMPTVELLSQYLTRAAQLSTTLLVLQVPILLMLAFYIFMVAQLIVDYEKNEIAVLRSRGAGPGQVFNSYLIEGLIVAAIAMLIGPLIGLGLCRMLGAANGFLEFVQRTALSLELTGKVYLYALYAALFSVATMLVPALLSCRVSIVEHKRRKSERKHKAFWKKYFLDVLLLAISGYGLYAYQNRQQILELTGAASGDVPIDPLLFLISSLFVLGAGLLLLRLYPYVIQLIFYLGRKIWSPVMYASFIQVGRSRGQEQFLMIFLILTLATGIFSANTARTINRNAEEQIRYENGCDIVAMAKWESNEDSLAASGQSSEAVTYREPPFEQYEGISGIEAVTKVYRNGEVLVKFGDQNKTGTTIMSIVPSEFGKVAWFRTNLLPTHWYNYLNLMTEYPKGVLLSKGYQEMGIQAGDTIYYSWAQQNMQQAVVLGFIDYWPGLNPYEDPYFMVANYRTIELNMRIEPYELWMKRAPGADAEQIYADVQAKGLAFTSFEDTTQQLVTIKNDPMLQGTNGALTLGFIVTILVTAIGFLIYWIISIKSRVLQFGIFRAMGLSVKRLIGLLLAEQLLISGVAILLGIVIGGLASELFVPLLQMIYASAQQVPPFAVVMSSSDYLKIYGIMGVVLAIGFAVLGVLVSKIKIAQAIKLGEE</sequence>
<organism evidence="9 10">
    <name type="scientific">Luoshenia tenuis</name>
    <dbReference type="NCBI Taxonomy" id="2763654"/>
    <lineage>
        <taxon>Bacteria</taxon>
        <taxon>Bacillati</taxon>
        <taxon>Bacillota</taxon>
        <taxon>Clostridia</taxon>
        <taxon>Christensenellales</taxon>
        <taxon>Christensenellaceae</taxon>
        <taxon>Luoshenia</taxon>
    </lineage>
</organism>
<comment type="similarity">
    <text evidence="6">Belongs to the ABC-4 integral membrane protein family.</text>
</comment>
<dbReference type="Pfam" id="PF02687">
    <property type="entry name" value="FtsX"/>
    <property type="match status" value="2"/>
</dbReference>
<evidence type="ECO:0000256" key="6">
    <source>
        <dbReference type="ARBA" id="ARBA00038076"/>
    </source>
</evidence>
<evidence type="ECO:0000256" key="4">
    <source>
        <dbReference type="ARBA" id="ARBA00022989"/>
    </source>
</evidence>
<gene>
    <name evidence="9" type="ORF">H8699_12335</name>
</gene>
<feature type="transmembrane region" description="Helical" evidence="7">
    <location>
        <begin position="351"/>
        <end position="383"/>
    </location>
</feature>
<dbReference type="Proteomes" id="UP000654279">
    <property type="component" value="Unassembled WGS sequence"/>
</dbReference>
<name>A0A926HJT7_9FIRM</name>
<feature type="transmembrane region" description="Helical" evidence="7">
    <location>
        <begin position="844"/>
        <end position="870"/>
    </location>
</feature>
<dbReference type="PANTHER" id="PTHR30572">
    <property type="entry name" value="MEMBRANE COMPONENT OF TRANSPORTER-RELATED"/>
    <property type="match status" value="1"/>
</dbReference>
<accession>A0A926HJT7</accession>
<evidence type="ECO:0000259" key="8">
    <source>
        <dbReference type="Pfam" id="PF02687"/>
    </source>
</evidence>
<evidence type="ECO:0000256" key="7">
    <source>
        <dbReference type="SAM" id="Phobius"/>
    </source>
</evidence>
<keyword evidence="2" id="KW-1003">Cell membrane</keyword>
<dbReference type="PANTHER" id="PTHR30572:SF4">
    <property type="entry name" value="ABC TRANSPORTER PERMEASE YTRF"/>
    <property type="match status" value="1"/>
</dbReference>
<feature type="domain" description="ABC3 transporter permease C-terminal" evidence="8">
    <location>
        <begin position="805"/>
        <end position="926"/>
    </location>
</feature>